<dbReference type="InterPro" id="IPR003615">
    <property type="entry name" value="HNH_nuc"/>
</dbReference>
<dbReference type="EMBL" id="JADEWB010000066">
    <property type="protein sequence ID" value="MBE9236900.1"/>
    <property type="molecule type" value="Genomic_DNA"/>
</dbReference>
<keyword evidence="3" id="KW-1185">Reference proteome</keyword>
<keyword evidence="2" id="KW-0540">Nuclease</keyword>
<gene>
    <name evidence="2" type="ORF">IQ227_12915</name>
</gene>
<evidence type="ECO:0000313" key="2">
    <source>
        <dbReference type="EMBL" id="MBE9236900.1"/>
    </source>
</evidence>
<dbReference type="Gene3D" id="1.10.30.50">
    <property type="match status" value="1"/>
</dbReference>
<keyword evidence="2" id="KW-0255">Endonuclease</keyword>
<evidence type="ECO:0000313" key="3">
    <source>
        <dbReference type="Proteomes" id="UP000606776"/>
    </source>
</evidence>
<dbReference type="SMART" id="SM00507">
    <property type="entry name" value="HNHc"/>
    <property type="match status" value="1"/>
</dbReference>
<keyword evidence="2" id="KW-0378">Hydrolase</keyword>
<dbReference type="RefSeq" id="WP_096565648.1">
    <property type="nucleotide sequence ID" value="NZ_JADEWB010000066.1"/>
</dbReference>
<organism evidence="2 3">
    <name type="scientific">Sphaerospermopsis aphanizomenoides LEGE 00250</name>
    <dbReference type="NCBI Taxonomy" id="2777972"/>
    <lineage>
        <taxon>Bacteria</taxon>
        <taxon>Bacillati</taxon>
        <taxon>Cyanobacteriota</taxon>
        <taxon>Cyanophyceae</taxon>
        <taxon>Nostocales</taxon>
        <taxon>Aphanizomenonaceae</taxon>
        <taxon>Sphaerospermopsis</taxon>
        <taxon>Sphaerospermopsis aphanizomenoides</taxon>
    </lineage>
</organism>
<dbReference type="CDD" id="cd00085">
    <property type="entry name" value="HNHc"/>
    <property type="match status" value="1"/>
</dbReference>
<dbReference type="GO" id="GO:0004519">
    <property type="term" value="F:endonuclease activity"/>
    <property type="evidence" value="ECO:0007669"/>
    <property type="project" value="UniProtKB-KW"/>
</dbReference>
<protein>
    <submittedName>
        <fullName evidence="2">HNH endonuclease</fullName>
    </submittedName>
</protein>
<evidence type="ECO:0000259" key="1">
    <source>
        <dbReference type="SMART" id="SM00507"/>
    </source>
</evidence>
<dbReference type="PANTHER" id="PTHR33877">
    <property type="entry name" value="SLL1193 PROTEIN"/>
    <property type="match status" value="1"/>
</dbReference>
<feature type="domain" description="HNH nuclease" evidence="1">
    <location>
        <begin position="9"/>
        <end position="64"/>
    </location>
</feature>
<dbReference type="InterPro" id="IPR052892">
    <property type="entry name" value="NA-targeting_endonuclease"/>
</dbReference>
<sequence length="150" mass="16980">MSSSQISEEVRARVRNQANNQCGYCRSLQKYVLGILEIDHIIPKAKGGTDDQENLWLACRLCNGYKGTQTEGFDPVTNQKVKLFNPRQQKWSHHFAWTNNGTHIMGLTAFGRVTVVALQLNNIYAVTVRQAWVSAGWHPPENDTEDIISH</sequence>
<dbReference type="Pfam" id="PF01844">
    <property type="entry name" value="HNH"/>
    <property type="match status" value="1"/>
</dbReference>
<proteinExistence type="predicted"/>
<dbReference type="PANTHER" id="PTHR33877:SF1">
    <property type="entry name" value="TYPE IV METHYL-DIRECTED RESTRICTION ENZYME ECOKMCRA"/>
    <property type="match status" value="1"/>
</dbReference>
<comment type="caution">
    <text evidence="2">The sequence shown here is derived from an EMBL/GenBank/DDBJ whole genome shotgun (WGS) entry which is preliminary data.</text>
</comment>
<name>A0ABR9VFD0_9CYAN</name>
<accession>A0ABR9VFD0</accession>
<dbReference type="InterPro" id="IPR002711">
    <property type="entry name" value="HNH"/>
</dbReference>
<reference evidence="2 3" key="1">
    <citation type="submission" date="2020-10" db="EMBL/GenBank/DDBJ databases">
        <authorList>
            <person name="Castelo-Branco R."/>
            <person name="Eusebio N."/>
            <person name="Adriana R."/>
            <person name="Vieira A."/>
            <person name="Brugerolle De Fraissinette N."/>
            <person name="Rezende De Castro R."/>
            <person name="Schneider M.P."/>
            <person name="Vasconcelos V."/>
            <person name="Leao P.N."/>
        </authorList>
    </citation>
    <scope>NUCLEOTIDE SEQUENCE [LARGE SCALE GENOMIC DNA]</scope>
    <source>
        <strain evidence="2 3">LEGE 00250</strain>
    </source>
</reference>
<dbReference type="Proteomes" id="UP000606776">
    <property type="component" value="Unassembled WGS sequence"/>
</dbReference>